<dbReference type="Gene3D" id="3.10.100.10">
    <property type="entry name" value="Mannose-Binding Protein A, subunit A"/>
    <property type="match status" value="1"/>
</dbReference>
<dbReference type="EMBL" id="BMAO01035867">
    <property type="protein sequence ID" value="GFR06541.1"/>
    <property type="molecule type" value="Genomic_DNA"/>
</dbReference>
<evidence type="ECO:0000313" key="1">
    <source>
        <dbReference type="EMBL" id="GFR06541.1"/>
    </source>
</evidence>
<dbReference type="InterPro" id="IPR016187">
    <property type="entry name" value="CTDL_fold"/>
</dbReference>
<evidence type="ECO:0000313" key="2">
    <source>
        <dbReference type="Proteomes" id="UP000887116"/>
    </source>
</evidence>
<dbReference type="Proteomes" id="UP000887116">
    <property type="component" value="Unassembled WGS sequence"/>
</dbReference>
<organism evidence="1 2">
    <name type="scientific">Trichonephila clavata</name>
    <name type="common">Joro spider</name>
    <name type="synonym">Nephila clavata</name>
    <dbReference type="NCBI Taxonomy" id="2740835"/>
    <lineage>
        <taxon>Eukaryota</taxon>
        <taxon>Metazoa</taxon>
        <taxon>Ecdysozoa</taxon>
        <taxon>Arthropoda</taxon>
        <taxon>Chelicerata</taxon>
        <taxon>Arachnida</taxon>
        <taxon>Araneae</taxon>
        <taxon>Araneomorphae</taxon>
        <taxon>Entelegynae</taxon>
        <taxon>Araneoidea</taxon>
        <taxon>Nephilidae</taxon>
        <taxon>Trichonephila</taxon>
    </lineage>
</organism>
<protein>
    <submittedName>
        <fullName evidence="1">Putative fibrillin</fullName>
    </submittedName>
</protein>
<name>A0A8X6GKJ0_TRICU</name>
<proteinExistence type="predicted"/>
<keyword evidence="2" id="KW-1185">Reference proteome</keyword>
<gene>
    <name evidence="1" type="ORF">TNCT_492421</name>
</gene>
<dbReference type="OrthoDB" id="7698876at2759"/>
<comment type="caution">
    <text evidence="1">The sequence shown here is derived from an EMBL/GenBank/DDBJ whole genome shotgun (WGS) entry which is preliminary data.</text>
</comment>
<dbReference type="SUPFAM" id="SSF56436">
    <property type="entry name" value="C-type lectin-like"/>
    <property type="match status" value="1"/>
</dbReference>
<sequence>MLMEDGRRTTFIAIGYLILGIPGKKLLKFAGAAEFKIGIINPTIFVSLGLTSVDGLSTNTLESSSGSFISKYVGFWDHDQPQPHKGECVRAKIKGESQVWELAPCETLLPFICHLKACHRGRYTNCAKRISIDSEIL</sequence>
<accession>A0A8X6GKJ0</accession>
<reference evidence="1" key="1">
    <citation type="submission" date="2020-07" db="EMBL/GenBank/DDBJ databases">
        <title>Multicomponent nature underlies the extraordinary mechanical properties of spider dragline silk.</title>
        <authorList>
            <person name="Kono N."/>
            <person name="Nakamura H."/>
            <person name="Mori M."/>
            <person name="Yoshida Y."/>
            <person name="Ohtoshi R."/>
            <person name="Malay A.D."/>
            <person name="Moran D.A.P."/>
            <person name="Tomita M."/>
            <person name="Numata K."/>
            <person name="Arakawa K."/>
        </authorList>
    </citation>
    <scope>NUCLEOTIDE SEQUENCE</scope>
</reference>
<dbReference type="InterPro" id="IPR016186">
    <property type="entry name" value="C-type_lectin-like/link_sf"/>
</dbReference>
<dbReference type="AlphaFoldDB" id="A0A8X6GKJ0"/>